<organism evidence="3 4">
    <name type="scientific">Candidatus Gemmiger avicola</name>
    <dbReference type="NCBI Taxonomy" id="2838605"/>
    <lineage>
        <taxon>Bacteria</taxon>
        <taxon>Bacillati</taxon>
        <taxon>Bacillota</taxon>
        <taxon>Clostridia</taxon>
        <taxon>Eubacteriales</taxon>
        <taxon>Gemmiger</taxon>
    </lineage>
</organism>
<dbReference type="Proteomes" id="UP000886803">
    <property type="component" value="Unassembled WGS sequence"/>
</dbReference>
<dbReference type="GO" id="GO:0003723">
    <property type="term" value="F:RNA binding"/>
    <property type="evidence" value="ECO:0007669"/>
    <property type="project" value="UniProtKB-KW"/>
</dbReference>
<evidence type="ECO:0000313" key="3">
    <source>
        <dbReference type="EMBL" id="HJB41168.1"/>
    </source>
</evidence>
<dbReference type="Gene3D" id="3.30.70.330">
    <property type="match status" value="1"/>
</dbReference>
<dbReference type="Pfam" id="PF17774">
    <property type="entry name" value="YlmH_RBD"/>
    <property type="match status" value="1"/>
</dbReference>
<proteinExistence type="predicted"/>
<dbReference type="EMBL" id="DWYG01000015">
    <property type="protein sequence ID" value="HJB41168.1"/>
    <property type="molecule type" value="Genomic_DNA"/>
</dbReference>
<sequence>MASSSDCNTTPRRGFVPPQDEAERFLFRRVEELARLAEARGIPRATGFLSDREQVLAEAALNKAGCGCGRFDGGYPGAERKVLCLEPPDSYELYPLAALKLTALSKDLPGHRDYLGAVLGLGLERACLGDLLPDPGNPAVFYAFVLAEQADFIAAELTSAGRSPVRAEPADPAAIPPAALAEPERALMEATVASLRADAVLGAMLHTSRSLAAAAIAAGKVELNHLPLRSAHEPVFAGDLFTVRGAGRWRVKAIGGKSRKDRIFITFFQY</sequence>
<dbReference type="Gene3D" id="3.30.1370.160">
    <property type="match status" value="1"/>
</dbReference>
<comment type="caution">
    <text evidence="3">The sequence shown here is derived from an EMBL/GenBank/DDBJ whole genome shotgun (WGS) entry which is preliminary data.</text>
</comment>
<gene>
    <name evidence="3" type="ORF">H9945_01560</name>
</gene>
<dbReference type="SUPFAM" id="SSF55174">
    <property type="entry name" value="Alpha-L RNA-binding motif"/>
    <property type="match status" value="1"/>
</dbReference>
<dbReference type="InterPro" id="IPR012677">
    <property type="entry name" value="Nucleotide-bd_a/b_plait_sf"/>
</dbReference>
<evidence type="ECO:0000313" key="4">
    <source>
        <dbReference type="Proteomes" id="UP000886803"/>
    </source>
</evidence>
<evidence type="ECO:0000259" key="2">
    <source>
        <dbReference type="Pfam" id="PF17774"/>
    </source>
</evidence>
<evidence type="ECO:0000256" key="1">
    <source>
        <dbReference type="PROSITE-ProRule" id="PRU00182"/>
    </source>
</evidence>
<reference evidence="3" key="2">
    <citation type="submission" date="2021-04" db="EMBL/GenBank/DDBJ databases">
        <authorList>
            <person name="Gilroy R."/>
        </authorList>
    </citation>
    <scope>NUCLEOTIDE SEQUENCE</scope>
    <source>
        <strain evidence="3">ChiBcec8-13705</strain>
    </source>
</reference>
<dbReference type="AlphaFoldDB" id="A0A9D2M692"/>
<keyword evidence="1" id="KW-0694">RNA-binding</keyword>
<accession>A0A9D2M692</accession>
<protein>
    <recommendedName>
        <fullName evidence="2">Ribosome-associated protein quality control protein P2 RNA-binding domain-containing protein</fullName>
    </recommendedName>
</protein>
<name>A0A9D2M692_9FIRM</name>
<dbReference type="PROSITE" id="PS50889">
    <property type="entry name" value="S4"/>
    <property type="match status" value="1"/>
</dbReference>
<reference evidence="3" key="1">
    <citation type="journal article" date="2021" name="PeerJ">
        <title>Extensive microbial diversity within the chicken gut microbiome revealed by metagenomics and culture.</title>
        <authorList>
            <person name="Gilroy R."/>
            <person name="Ravi A."/>
            <person name="Getino M."/>
            <person name="Pursley I."/>
            <person name="Horton D.L."/>
            <person name="Alikhan N.F."/>
            <person name="Baker D."/>
            <person name="Gharbi K."/>
            <person name="Hall N."/>
            <person name="Watson M."/>
            <person name="Adriaenssens E.M."/>
            <person name="Foster-Nyarko E."/>
            <person name="Jarju S."/>
            <person name="Secka A."/>
            <person name="Antonio M."/>
            <person name="Oren A."/>
            <person name="Chaudhuri R.R."/>
            <person name="La Ragione R."/>
            <person name="Hildebrand F."/>
            <person name="Pallen M.J."/>
        </authorList>
    </citation>
    <scope>NUCLEOTIDE SEQUENCE</scope>
    <source>
        <strain evidence="3">ChiBcec8-13705</strain>
    </source>
</reference>
<feature type="domain" description="Ribosome-associated protein quality control protein P2 RNA-binding" evidence="2">
    <location>
        <begin position="111"/>
        <end position="169"/>
    </location>
</feature>
<dbReference type="InterPro" id="IPR040591">
    <property type="entry name" value="RqcP2_RBD"/>
</dbReference>